<dbReference type="SMART" id="SM00100">
    <property type="entry name" value="cNMP"/>
    <property type="match status" value="1"/>
</dbReference>
<reference evidence="6 7" key="1">
    <citation type="submission" date="2019-03" db="EMBL/GenBank/DDBJ databases">
        <title>Genomic Encyclopedia of Type Strains, Phase IV (KMG-IV): sequencing the most valuable type-strain genomes for metagenomic binning, comparative biology and taxonomic classification.</title>
        <authorList>
            <person name="Goeker M."/>
        </authorList>
    </citation>
    <scope>NUCLEOTIDE SEQUENCE [LARGE SCALE GENOMIC DNA]</scope>
    <source>
        <strain evidence="6 7">DSM 1709</strain>
    </source>
</reference>
<dbReference type="EMBL" id="SLXD01000008">
    <property type="protein sequence ID" value="TCP01773.1"/>
    <property type="molecule type" value="Genomic_DNA"/>
</dbReference>
<dbReference type="InterPro" id="IPR018490">
    <property type="entry name" value="cNMP-bd_dom_sf"/>
</dbReference>
<dbReference type="GO" id="GO:0006355">
    <property type="term" value="P:regulation of DNA-templated transcription"/>
    <property type="evidence" value="ECO:0007669"/>
    <property type="project" value="InterPro"/>
</dbReference>
<evidence type="ECO:0000256" key="3">
    <source>
        <dbReference type="ARBA" id="ARBA00023163"/>
    </source>
</evidence>
<dbReference type="GO" id="GO:0003677">
    <property type="term" value="F:DNA binding"/>
    <property type="evidence" value="ECO:0007669"/>
    <property type="project" value="UniProtKB-KW"/>
</dbReference>
<feature type="domain" description="Cyclic nucleotide-binding" evidence="4">
    <location>
        <begin position="8"/>
        <end position="93"/>
    </location>
</feature>
<dbReference type="InterPro" id="IPR014710">
    <property type="entry name" value="RmlC-like_jellyroll"/>
</dbReference>
<comment type="caution">
    <text evidence="6">The sequence shown here is derived from an EMBL/GenBank/DDBJ whole genome shotgun (WGS) entry which is preliminary data.</text>
</comment>
<dbReference type="InterPro" id="IPR012318">
    <property type="entry name" value="HTH_CRP"/>
</dbReference>
<sequence length="230" mass="25207">MPPDRNHLIDSLPPIERTRLLAVCEPVLLVLGDVLCECGAAARHAYFPSSGFISLVARVERHAGLEVGLVGREGMLGTPLLLGLDVSPVRAQVQCRGESWRVAAPALRRELAASEALRDHLLRYIHVLMTQLVTAAGCMRYHPIVQRLARWLLMGQDRAGSDRFHVTHELLAGLLGVRRVGITIAAGALQRQGLIRYHRGELSVLDRAGLEAAACPCYAGDRLLYARYLA</sequence>
<dbReference type="OrthoDB" id="8969464at2"/>
<dbReference type="Proteomes" id="UP000295106">
    <property type="component" value="Unassembled WGS sequence"/>
</dbReference>
<keyword evidence="1" id="KW-0805">Transcription regulation</keyword>
<accession>A0A4R2MQV6</accession>
<evidence type="ECO:0000259" key="5">
    <source>
        <dbReference type="PROSITE" id="PS51063"/>
    </source>
</evidence>
<organism evidence="6 7">
    <name type="scientific">Rubrivivax gelatinosus</name>
    <name type="common">Rhodocyclus gelatinosus</name>
    <name type="synonym">Rhodopseudomonas gelatinosa</name>
    <dbReference type="NCBI Taxonomy" id="28068"/>
    <lineage>
        <taxon>Bacteria</taxon>
        <taxon>Pseudomonadati</taxon>
        <taxon>Pseudomonadota</taxon>
        <taxon>Betaproteobacteria</taxon>
        <taxon>Burkholderiales</taxon>
        <taxon>Sphaerotilaceae</taxon>
        <taxon>Rubrivivax</taxon>
    </lineage>
</organism>
<keyword evidence="3" id="KW-0804">Transcription</keyword>
<gene>
    <name evidence="6" type="ORF">EV684_108114</name>
</gene>
<dbReference type="Pfam" id="PF13545">
    <property type="entry name" value="HTH_Crp_2"/>
    <property type="match status" value="1"/>
</dbReference>
<dbReference type="InterPro" id="IPR036388">
    <property type="entry name" value="WH-like_DNA-bd_sf"/>
</dbReference>
<dbReference type="AlphaFoldDB" id="A0A4R2MQV6"/>
<dbReference type="SUPFAM" id="SSF51206">
    <property type="entry name" value="cAMP-binding domain-like"/>
    <property type="match status" value="1"/>
</dbReference>
<feature type="domain" description="HTH crp-type" evidence="5">
    <location>
        <begin position="142"/>
        <end position="208"/>
    </location>
</feature>
<keyword evidence="2" id="KW-0238">DNA-binding</keyword>
<evidence type="ECO:0000313" key="7">
    <source>
        <dbReference type="Proteomes" id="UP000295106"/>
    </source>
</evidence>
<evidence type="ECO:0000259" key="4">
    <source>
        <dbReference type="PROSITE" id="PS50042"/>
    </source>
</evidence>
<dbReference type="Gene3D" id="2.60.120.10">
    <property type="entry name" value="Jelly Rolls"/>
    <property type="match status" value="1"/>
</dbReference>
<proteinExistence type="predicted"/>
<evidence type="ECO:0000256" key="1">
    <source>
        <dbReference type="ARBA" id="ARBA00023015"/>
    </source>
</evidence>
<name>A0A4R2MQV6_RUBGE</name>
<protein>
    <submittedName>
        <fullName evidence="6">CRP-like cAMP-binding protein</fullName>
    </submittedName>
</protein>
<evidence type="ECO:0000313" key="6">
    <source>
        <dbReference type="EMBL" id="TCP01773.1"/>
    </source>
</evidence>
<dbReference type="InterPro" id="IPR000595">
    <property type="entry name" value="cNMP-bd_dom"/>
</dbReference>
<dbReference type="GeneID" id="99683860"/>
<dbReference type="RefSeq" id="WP_132647838.1">
    <property type="nucleotide sequence ID" value="NZ_CP181386.1"/>
</dbReference>
<dbReference type="Gene3D" id="1.10.10.10">
    <property type="entry name" value="Winged helix-like DNA-binding domain superfamily/Winged helix DNA-binding domain"/>
    <property type="match status" value="1"/>
</dbReference>
<dbReference type="SUPFAM" id="SSF46785">
    <property type="entry name" value="Winged helix' DNA-binding domain"/>
    <property type="match status" value="1"/>
</dbReference>
<evidence type="ECO:0000256" key="2">
    <source>
        <dbReference type="ARBA" id="ARBA00023125"/>
    </source>
</evidence>
<dbReference type="PROSITE" id="PS51063">
    <property type="entry name" value="HTH_CRP_2"/>
    <property type="match status" value="1"/>
</dbReference>
<dbReference type="PROSITE" id="PS50042">
    <property type="entry name" value="CNMP_BINDING_3"/>
    <property type="match status" value="1"/>
</dbReference>
<dbReference type="InterPro" id="IPR036390">
    <property type="entry name" value="WH_DNA-bd_sf"/>
</dbReference>